<evidence type="ECO:0000313" key="3">
    <source>
        <dbReference type="EMBL" id="OMJ79002.1"/>
    </source>
</evidence>
<dbReference type="InterPro" id="IPR006671">
    <property type="entry name" value="Cyclin_N"/>
</dbReference>
<organism evidence="3 4">
    <name type="scientific">Stentor coeruleus</name>
    <dbReference type="NCBI Taxonomy" id="5963"/>
    <lineage>
        <taxon>Eukaryota</taxon>
        <taxon>Sar</taxon>
        <taxon>Alveolata</taxon>
        <taxon>Ciliophora</taxon>
        <taxon>Postciliodesmatophora</taxon>
        <taxon>Heterotrichea</taxon>
        <taxon>Heterotrichida</taxon>
        <taxon>Stentoridae</taxon>
        <taxon>Stentor</taxon>
    </lineage>
</organism>
<evidence type="ECO:0000256" key="1">
    <source>
        <dbReference type="RuleBase" id="RU000383"/>
    </source>
</evidence>
<dbReference type="AlphaFoldDB" id="A0A1R2BQC7"/>
<dbReference type="InterPro" id="IPR013763">
    <property type="entry name" value="Cyclin-like_dom"/>
</dbReference>
<dbReference type="InterPro" id="IPR036915">
    <property type="entry name" value="Cyclin-like_sf"/>
</dbReference>
<keyword evidence="1" id="KW-0195">Cyclin</keyword>
<evidence type="ECO:0000259" key="2">
    <source>
        <dbReference type="SMART" id="SM00385"/>
    </source>
</evidence>
<dbReference type="PANTHER" id="PTHR10177">
    <property type="entry name" value="CYCLINS"/>
    <property type="match status" value="1"/>
</dbReference>
<name>A0A1R2BQC7_9CILI</name>
<dbReference type="EMBL" id="MPUH01000493">
    <property type="protein sequence ID" value="OMJ79002.1"/>
    <property type="molecule type" value="Genomic_DNA"/>
</dbReference>
<dbReference type="InterPro" id="IPR039361">
    <property type="entry name" value="Cyclin"/>
</dbReference>
<comment type="caution">
    <text evidence="3">The sequence shown here is derived from an EMBL/GenBank/DDBJ whole genome shotgun (WGS) entry which is preliminary data.</text>
</comment>
<dbReference type="Proteomes" id="UP000187209">
    <property type="component" value="Unassembled WGS sequence"/>
</dbReference>
<dbReference type="SMART" id="SM00385">
    <property type="entry name" value="CYCLIN"/>
    <property type="match status" value="1"/>
</dbReference>
<dbReference type="Gene3D" id="1.10.472.10">
    <property type="entry name" value="Cyclin-like"/>
    <property type="match status" value="2"/>
</dbReference>
<dbReference type="SUPFAM" id="SSF47954">
    <property type="entry name" value="Cyclin-like"/>
    <property type="match status" value="1"/>
</dbReference>
<accession>A0A1R2BQC7</accession>
<dbReference type="Pfam" id="PF00134">
    <property type="entry name" value="Cyclin_N"/>
    <property type="match status" value="1"/>
</dbReference>
<reference evidence="3 4" key="1">
    <citation type="submission" date="2016-11" db="EMBL/GenBank/DDBJ databases">
        <title>The macronuclear genome of Stentor coeruleus: a giant cell with tiny introns.</title>
        <authorList>
            <person name="Slabodnick M."/>
            <person name="Ruby J.G."/>
            <person name="Reiff S.B."/>
            <person name="Swart E.C."/>
            <person name="Gosai S."/>
            <person name="Prabakaran S."/>
            <person name="Witkowska E."/>
            <person name="Larue G.E."/>
            <person name="Fisher S."/>
            <person name="Freeman R.M."/>
            <person name="Gunawardena J."/>
            <person name="Chu W."/>
            <person name="Stover N.A."/>
            <person name="Gregory B.D."/>
            <person name="Nowacki M."/>
            <person name="Derisi J."/>
            <person name="Roy S.W."/>
            <person name="Marshall W.F."/>
            <person name="Sood P."/>
        </authorList>
    </citation>
    <scope>NUCLEOTIDE SEQUENCE [LARGE SCALE GENOMIC DNA]</scope>
    <source>
        <strain evidence="3">WM001</strain>
    </source>
</reference>
<dbReference type="FunFam" id="1.10.472.10:FF:000057">
    <property type="entry name" value="Cyclin N-terminal domain containing 2"/>
    <property type="match status" value="1"/>
</dbReference>
<protein>
    <recommendedName>
        <fullName evidence="2">Cyclin-like domain-containing protein</fullName>
    </recommendedName>
</protein>
<sequence length="433" mass="50528">MLRVNLSISPSKVIPSLNFQSANQSFVSKPHPNSNLSCEEDFGCLMLENPEIFKHPICTETENEVEMTSIWTPNEIDYISSLIDKENAYKPCLNYFGAIQPAISPNMRSKLYDWMMEVCSEFMLKRETYHLAVCHVDRFLTLKPEIDKGIYQLVGLVCMHIASKTEEVAPPHIADWAASADNTYTISQIISAERVVLQTLSFKIFPATSYCWLNFLMTQWDSFLEYHYGCVSGNNSKDFQNISQKKLKEQFETRMIFFKQSNQKAYKRFRETVQILDCSLQHPQSLSFPYRHMASGLLYLMVSKYFFDSNYALLYYKYPDSENFQQNDYQNEYYSLENSEAVEELFRNFISCAAHIENLDEICPIANFFQAFLEFEMVFDLPVVCRVQSRSKLESHYEDFLAFQTYNMKSSICQKEMHKSAKSDEIMNKNCMA</sequence>
<evidence type="ECO:0000313" key="4">
    <source>
        <dbReference type="Proteomes" id="UP000187209"/>
    </source>
</evidence>
<feature type="domain" description="Cyclin-like" evidence="2">
    <location>
        <begin position="113"/>
        <end position="198"/>
    </location>
</feature>
<proteinExistence type="inferred from homology"/>
<gene>
    <name evidence="3" type="ORF">SteCoe_21085</name>
</gene>
<dbReference type="OrthoDB" id="285353at2759"/>
<comment type="similarity">
    <text evidence="1">Belongs to the cyclin family.</text>
</comment>
<keyword evidence="4" id="KW-1185">Reference proteome</keyword>